<dbReference type="OrthoDB" id="6173958at2"/>
<protein>
    <submittedName>
        <fullName evidence="2">Uncharacterized protein</fullName>
    </submittedName>
</protein>
<dbReference type="AlphaFoldDB" id="A0A2N7UMS3"/>
<keyword evidence="1" id="KW-0472">Membrane</keyword>
<proteinExistence type="predicted"/>
<keyword evidence="1" id="KW-1133">Transmembrane helix</keyword>
<keyword evidence="3" id="KW-1185">Reference proteome</keyword>
<reference evidence="2 3" key="1">
    <citation type="submission" date="2018-01" db="EMBL/GenBank/DDBJ databases">
        <title>Halomonas endophytica sp. nov., isolated from storage liquid in the stems of Populus euphratica.</title>
        <authorList>
            <person name="Chen C."/>
        </authorList>
    </citation>
    <scope>NUCLEOTIDE SEQUENCE [LARGE SCALE GENOMIC DNA]</scope>
    <source>
        <strain evidence="2 3">BZ-SZ-XJ27</strain>
    </source>
</reference>
<organism evidence="2 3">
    <name type="scientific">Halomonas urumqiensis</name>
    <dbReference type="NCBI Taxonomy" id="1684789"/>
    <lineage>
        <taxon>Bacteria</taxon>
        <taxon>Pseudomonadati</taxon>
        <taxon>Pseudomonadota</taxon>
        <taxon>Gammaproteobacteria</taxon>
        <taxon>Oceanospirillales</taxon>
        <taxon>Halomonadaceae</taxon>
        <taxon>Halomonas</taxon>
    </lineage>
</organism>
<name>A0A2N7UMS3_9GAMM</name>
<evidence type="ECO:0000313" key="2">
    <source>
        <dbReference type="EMBL" id="PMR81743.1"/>
    </source>
</evidence>
<gene>
    <name evidence="2" type="ORF">C1H70_04970</name>
</gene>
<accession>A0A2N7UMS3</accession>
<evidence type="ECO:0000256" key="1">
    <source>
        <dbReference type="SAM" id="Phobius"/>
    </source>
</evidence>
<evidence type="ECO:0000313" key="3">
    <source>
        <dbReference type="Proteomes" id="UP000235547"/>
    </source>
</evidence>
<dbReference type="EMBL" id="PNRG01000008">
    <property type="protein sequence ID" value="PMR81743.1"/>
    <property type="molecule type" value="Genomic_DNA"/>
</dbReference>
<sequence>MKYMFALTLGTIALLLAVTIQDSSNVRVFLATMGLAFYAVALIPGAARGEPKAIWQRLPQ</sequence>
<feature type="transmembrane region" description="Helical" evidence="1">
    <location>
        <begin position="29"/>
        <end position="47"/>
    </location>
</feature>
<comment type="caution">
    <text evidence="2">The sequence shown here is derived from an EMBL/GenBank/DDBJ whole genome shotgun (WGS) entry which is preliminary data.</text>
</comment>
<keyword evidence="1" id="KW-0812">Transmembrane</keyword>
<dbReference type="Proteomes" id="UP000235547">
    <property type="component" value="Unassembled WGS sequence"/>
</dbReference>
<dbReference type="RefSeq" id="WP_102587228.1">
    <property type="nucleotide sequence ID" value="NZ_BNAE01000003.1"/>
</dbReference>